<protein>
    <recommendedName>
        <fullName evidence="3">Ubiquitin-like domain-containing protein</fullName>
    </recommendedName>
</protein>
<organism evidence="1 2">
    <name type="scientific">Tritrichomonas musculus</name>
    <dbReference type="NCBI Taxonomy" id="1915356"/>
    <lineage>
        <taxon>Eukaryota</taxon>
        <taxon>Metamonada</taxon>
        <taxon>Parabasalia</taxon>
        <taxon>Tritrichomonadida</taxon>
        <taxon>Tritrichomonadidae</taxon>
        <taxon>Tritrichomonas</taxon>
    </lineage>
</organism>
<evidence type="ECO:0000313" key="1">
    <source>
        <dbReference type="EMBL" id="KAK8840528.1"/>
    </source>
</evidence>
<evidence type="ECO:0008006" key="3">
    <source>
        <dbReference type="Google" id="ProtNLM"/>
    </source>
</evidence>
<dbReference type="SUPFAM" id="SSF54236">
    <property type="entry name" value="Ubiquitin-like"/>
    <property type="match status" value="1"/>
</dbReference>
<evidence type="ECO:0000313" key="2">
    <source>
        <dbReference type="Proteomes" id="UP001470230"/>
    </source>
</evidence>
<keyword evidence="2" id="KW-1185">Reference proteome</keyword>
<reference evidence="1 2" key="1">
    <citation type="submission" date="2024-04" db="EMBL/GenBank/DDBJ databases">
        <title>Tritrichomonas musculus Genome.</title>
        <authorList>
            <person name="Alves-Ferreira E."/>
            <person name="Grigg M."/>
            <person name="Lorenzi H."/>
            <person name="Galac M."/>
        </authorList>
    </citation>
    <scope>NUCLEOTIDE SEQUENCE [LARGE SCALE GENOMIC DNA]</scope>
    <source>
        <strain evidence="1 2">EAF2021</strain>
    </source>
</reference>
<name>A0ABR2H3V2_9EUKA</name>
<gene>
    <name evidence="1" type="ORF">M9Y10_030736</name>
</gene>
<dbReference type="InterPro" id="IPR029071">
    <property type="entry name" value="Ubiquitin-like_domsf"/>
</dbReference>
<comment type="caution">
    <text evidence="1">The sequence shown here is derived from an EMBL/GenBank/DDBJ whole genome shotgun (WGS) entry which is preliminary data.</text>
</comment>
<sequence length="78" mass="9302">MRLVFHLPNSNVLELEVSLDMTSFDIDRLIGEKTGFFIEEPNYYIYLFEGRKFGRDEPIEKWNLKDGDDVFVTQTFFN</sequence>
<accession>A0ABR2H3V2</accession>
<dbReference type="EMBL" id="JAPFFF010000045">
    <property type="protein sequence ID" value="KAK8840528.1"/>
    <property type="molecule type" value="Genomic_DNA"/>
</dbReference>
<proteinExistence type="predicted"/>
<dbReference type="Proteomes" id="UP001470230">
    <property type="component" value="Unassembled WGS sequence"/>
</dbReference>